<sequence length="138" mass="15277">MPESENVAVTVTATPLVDPQTQIKQAMASPRFENREKHGSHVHRLADSGYRSAIFAFPFRCPTISTAIGSHDHRAAPAFISCFVASCVLLISSALRRRSSGKSAAQTSLVRSGHETNRRDRRWLCGVVERHRRGPQAR</sequence>
<name>A0ABX4V1L9_9BURK</name>
<proteinExistence type="predicted"/>
<keyword evidence="1" id="KW-0472">Membrane</keyword>
<keyword evidence="3" id="KW-1185">Reference proteome</keyword>
<feature type="transmembrane region" description="Helical" evidence="1">
    <location>
        <begin position="75"/>
        <end position="95"/>
    </location>
</feature>
<accession>A0ABX4V1L9</accession>
<dbReference type="Proteomes" id="UP000235659">
    <property type="component" value="Unassembled WGS sequence"/>
</dbReference>
<protein>
    <submittedName>
        <fullName evidence="2">Uncharacterized protein</fullName>
    </submittedName>
</protein>
<keyword evidence="1" id="KW-0812">Transmembrane</keyword>
<keyword evidence="1" id="KW-1133">Transmembrane helix</keyword>
<evidence type="ECO:0000313" key="2">
    <source>
        <dbReference type="EMBL" id="PMS29048.1"/>
    </source>
</evidence>
<dbReference type="EMBL" id="PNXY01000014">
    <property type="protein sequence ID" value="PMS29048.1"/>
    <property type="molecule type" value="Genomic_DNA"/>
</dbReference>
<gene>
    <name evidence="2" type="ORF">C0Z16_19885</name>
</gene>
<comment type="caution">
    <text evidence="2">The sequence shown here is derived from an EMBL/GenBank/DDBJ whole genome shotgun (WGS) entry which is preliminary data.</text>
</comment>
<evidence type="ECO:0000313" key="3">
    <source>
        <dbReference type="Proteomes" id="UP000235659"/>
    </source>
</evidence>
<evidence type="ECO:0000256" key="1">
    <source>
        <dbReference type="SAM" id="Phobius"/>
    </source>
</evidence>
<organism evidence="2 3">
    <name type="scientific">Paraburkholderia rhynchosiae</name>
    <dbReference type="NCBI Taxonomy" id="487049"/>
    <lineage>
        <taxon>Bacteria</taxon>
        <taxon>Pseudomonadati</taxon>
        <taxon>Pseudomonadota</taxon>
        <taxon>Betaproteobacteria</taxon>
        <taxon>Burkholderiales</taxon>
        <taxon>Burkholderiaceae</taxon>
        <taxon>Paraburkholderia</taxon>
    </lineage>
</organism>
<reference evidence="2 3" key="1">
    <citation type="submission" date="2018-01" db="EMBL/GenBank/DDBJ databases">
        <title>Whole genome analyses suggest that Burkholderia sensu lato contains two further novel genera in the rhizoxinica-symbiotica group Mycetohabitans gen. nov., and Trinickia gen. nov.: implications for the evolution of diazotrophy and nodulation in the Burkholderiaceae.</title>
        <authorList>
            <person name="Estrada-de los Santos P."/>
            <person name="Palmer M."/>
            <person name="Chavez-Ramirez B."/>
            <person name="Beukes C."/>
            <person name="Steenkamp E.T."/>
            <person name="Hirsch A.M."/>
            <person name="Manyaka P."/>
            <person name="Maluk M."/>
            <person name="Lafos M."/>
            <person name="Crook M."/>
            <person name="Gross E."/>
            <person name="Simon M.F."/>
            <person name="Bueno dos Reis Junior F."/>
            <person name="Poole P.S."/>
            <person name="Venter S.N."/>
            <person name="James E.K."/>
        </authorList>
    </citation>
    <scope>NUCLEOTIDE SEQUENCE [LARGE SCALE GENOMIC DNA]</scope>
    <source>
        <strain evidence="2 3">WSM 3937</strain>
    </source>
</reference>